<reference evidence="2" key="2">
    <citation type="submission" date="2013-04" db="EMBL/GenBank/DDBJ databases">
        <title>Bisphenol A degrading Sphingobium sp. strain BiD32.</title>
        <authorList>
            <person name="Nielsen J.L."/>
            <person name="Zhou N.A."/>
            <person name="Kjeldal H."/>
        </authorList>
    </citation>
    <scope>NUCLEOTIDE SEQUENCE [LARGE SCALE GENOMIC DNA]</scope>
    <source>
        <strain evidence="2">BiD32</strain>
    </source>
</reference>
<name>N1MG67_9SPHN</name>
<sequence>MIATAISTSADAKSSAGAGRYYCGEPPIDWSPPWEKRRTDGHDRLACHLMLREQRKKLK</sequence>
<evidence type="ECO:0000313" key="2">
    <source>
        <dbReference type="Proteomes" id="UP000013201"/>
    </source>
</evidence>
<dbReference type="Proteomes" id="UP000013201">
    <property type="component" value="Unassembled WGS sequence"/>
</dbReference>
<protein>
    <submittedName>
        <fullName evidence="1">Uncharacterized protein</fullName>
    </submittedName>
</protein>
<dbReference type="AlphaFoldDB" id="N1MG67"/>
<evidence type="ECO:0000313" key="1">
    <source>
        <dbReference type="EMBL" id="CCW15749.1"/>
    </source>
</evidence>
<dbReference type="EMBL" id="CAVK010000004">
    <property type="protein sequence ID" value="CCW15749.1"/>
    <property type="molecule type" value="Genomic_DNA"/>
</dbReference>
<gene>
    <name evidence="1" type="ORF">EBBID32_770</name>
</gene>
<comment type="caution">
    <text evidence="1">The sequence shown here is derived from an EMBL/GenBank/DDBJ whole genome shotgun (WGS) entry which is preliminary data.</text>
</comment>
<accession>N1MG67</accession>
<organism evidence="1 2">
    <name type="scientific">Sphingobium indicum BiD32</name>
    <dbReference type="NCBI Taxonomy" id="1301087"/>
    <lineage>
        <taxon>Bacteria</taxon>
        <taxon>Pseudomonadati</taxon>
        <taxon>Pseudomonadota</taxon>
        <taxon>Alphaproteobacteria</taxon>
        <taxon>Sphingomonadales</taxon>
        <taxon>Sphingomonadaceae</taxon>
        <taxon>Sphingobium</taxon>
    </lineage>
</organism>
<proteinExistence type="predicted"/>
<reference evidence="1 2" key="1">
    <citation type="submission" date="2013-03" db="EMBL/GenBank/DDBJ databases">
        <authorList>
            <person name="Le V."/>
        </authorList>
    </citation>
    <scope>NUCLEOTIDE SEQUENCE [LARGE SCALE GENOMIC DNA]</scope>
    <source>
        <strain evidence="1 2">BiD32</strain>
    </source>
</reference>
<keyword evidence="2" id="KW-1185">Reference proteome</keyword>